<evidence type="ECO:0000256" key="2">
    <source>
        <dbReference type="SAM" id="Phobius"/>
    </source>
</evidence>
<feature type="region of interest" description="Disordered" evidence="1">
    <location>
        <begin position="1"/>
        <end position="26"/>
    </location>
</feature>
<organism evidence="3 4">
    <name type="scientific">Rothia mucilaginosa</name>
    <dbReference type="NCBI Taxonomy" id="43675"/>
    <lineage>
        <taxon>Bacteria</taxon>
        <taxon>Bacillati</taxon>
        <taxon>Actinomycetota</taxon>
        <taxon>Actinomycetes</taxon>
        <taxon>Micrococcales</taxon>
        <taxon>Micrococcaceae</taxon>
        <taxon>Rothia</taxon>
    </lineage>
</organism>
<feature type="transmembrane region" description="Helical" evidence="2">
    <location>
        <begin position="70"/>
        <end position="88"/>
    </location>
</feature>
<dbReference type="EMBL" id="JABZXR010000017">
    <property type="protein sequence ID" value="MBF1663857.1"/>
    <property type="molecule type" value="Genomic_DNA"/>
</dbReference>
<keyword evidence="2" id="KW-0472">Membrane</keyword>
<dbReference type="Gene3D" id="2.160.20.80">
    <property type="entry name" value="E3 ubiquitin-protein ligase SopA"/>
    <property type="match status" value="2"/>
</dbReference>
<dbReference type="RefSeq" id="WP_303975733.1">
    <property type="nucleotide sequence ID" value="NZ_JABZXR010000017.1"/>
</dbReference>
<feature type="transmembrane region" description="Helical" evidence="2">
    <location>
        <begin position="100"/>
        <end position="122"/>
    </location>
</feature>
<protein>
    <submittedName>
        <fullName evidence="3">Pentapeptide repeat-containing protein</fullName>
    </submittedName>
</protein>
<proteinExistence type="predicted"/>
<accession>A0A930LBX3</accession>
<keyword evidence="2" id="KW-1133">Transmembrane helix</keyword>
<feature type="region of interest" description="Disordered" evidence="1">
    <location>
        <begin position="160"/>
        <end position="187"/>
    </location>
</feature>
<comment type="caution">
    <text evidence="3">The sequence shown here is derived from an EMBL/GenBank/DDBJ whole genome shotgun (WGS) entry which is preliminary data.</text>
</comment>
<gene>
    <name evidence="3" type="ORF">HXO64_04805</name>
</gene>
<evidence type="ECO:0000313" key="4">
    <source>
        <dbReference type="Proteomes" id="UP000756427"/>
    </source>
</evidence>
<dbReference type="AlphaFoldDB" id="A0A930LBX3"/>
<name>A0A930LBX3_9MICC</name>
<dbReference type="Proteomes" id="UP000756427">
    <property type="component" value="Unassembled WGS sequence"/>
</dbReference>
<feature type="compositionally biased region" description="Polar residues" evidence="1">
    <location>
        <begin position="9"/>
        <end position="26"/>
    </location>
</feature>
<reference evidence="3" key="1">
    <citation type="submission" date="2020-04" db="EMBL/GenBank/DDBJ databases">
        <title>Deep metagenomics examines the oral microbiome during advanced dental caries in children, revealing novel taxa and co-occurrences with host molecules.</title>
        <authorList>
            <person name="Baker J.L."/>
            <person name="Morton J.T."/>
            <person name="Dinis M."/>
            <person name="Alvarez R."/>
            <person name="Tran N.C."/>
            <person name="Knight R."/>
            <person name="Edlund A."/>
        </authorList>
    </citation>
    <scope>NUCLEOTIDE SEQUENCE</scope>
    <source>
        <strain evidence="3">JCVI_44_bin.2</strain>
    </source>
</reference>
<feature type="transmembrane region" description="Helical" evidence="2">
    <location>
        <begin position="39"/>
        <end position="58"/>
    </location>
</feature>
<feature type="region of interest" description="Disordered" evidence="1">
    <location>
        <begin position="685"/>
        <end position="710"/>
    </location>
</feature>
<keyword evidence="2" id="KW-0812">Transmembrane</keyword>
<evidence type="ECO:0000313" key="3">
    <source>
        <dbReference type="EMBL" id="MBF1663857.1"/>
    </source>
</evidence>
<feature type="compositionally biased region" description="Basic and acidic residues" evidence="1">
    <location>
        <begin position="696"/>
        <end position="710"/>
    </location>
</feature>
<evidence type="ECO:0000256" key="1">
    <source>
        <dbReference type="SAM" id="MobiDB-lite"/>
    </source>
</evidence>
<sequence>MSEQDTSKESLATSKQPNNTRHNPLELATSNNKWSRKSVLLAVFAGSLPVASLLIYFLTGTEWNTPEIHWLPLSLMLFIIFITMLFLWKKIWFLKNISQFNSWIFGVTLIGGSIAFLLPLTISDEFTKDGEGTALRQMLVYTIGGLLGIITLSETRRKNDLEKKKNKQDQLKNDQDHTRQVHSERRSRYAKAVEQLANEKAAVRLGGIYTLVSLVDEWITDKNKSLTKEDRQKEGQVIINNLCSYIRSPFPLAEKIEEYEARKRLEELEKKYPENLDEEESLSFQTLRERFKDSDEYKKPEDIVADYAELHEEEDVRRTIFVAMSERSSVFNKNKKTITPDTRGIWSDFDFDFSRAPIFYPLNNLTVEKGNFVESTLYSNAKFNETLFTSDVDFSSAIFTCDADFNEAKFVQNATFNDVTFNHAATFDNATFNHAATFDNATFNDAKFNNTTFNEAIFDKATFNEAIFDKATFSGNATFEQAWFSETASFSSTNFNQNAKFEKVVFNQDTNFINATFSKNTDFKSATFTQNANFYNATFAQNTNFESATFTQNANFYNATFAQNTNFENVTFEQNANFSWVTFKQDATFNSAKFTQEASFYNVTFGKNSKFNEATFSLSANFSQAIFEKFKPIFAVGSLRARFSAQAIPDNYSFSVRAGSKPIPPGEAELDGIKRQIPVGTVLVDPDSGRISEPAKPIDKFDNQGETPSK</sequence>
<dbReference type="InterPro" id="IPR001646">
    <property type="entry name" value="5peptide_repeat"/>
</dbReference>
<dbReference type="Pfam" id="PF13576">
    <property type="entry name" value="Pentapeptide_3"/>
    <property type="match status" value="2"/>
</dbReference>